<proteinExistence type="predicted"/>
<protein>
    <submittedName>
        <fullName evidence="3">Ubiquitin-conjugating enzyme</fullName>
    </submittedName>
</protein>
<feature type="region of interest" description="Disordered" evidence="1">
    <location>
        <begin position="132"/>
        <end position="176"/>
    </location>
</feature>
<gene>
    <name evidence="3" type="ORF">Micbo1qcDRAFT_233534</name>
</gene>
<reference evidence="4" key="1">
    <citation type="submission" date="2016-02" db="EMBL/GenBank/DDBJ databases">
        <title>Draft genome sequence of Microdochium bolleyi, a fungal endophyte of beachgrass.</title>
        <authorList>
            <consortium name="DOE Joint Genome Institute"/>
            <person name="David A.S."/>
            <person name="May G."/>
            <person name="Haridas S."/>
            <person name="Lim J."/>
            <person name="Wang M."/>
            <person name="Labutti K."/>
            <person name="Lipzen A."/>
            <person name="Barry K."/>
            <person name="Grigoriev I.V."/>
        </authorList>
    </citation>
    <scope>NUCLEOTIDE SEQUENCE [LARGE SCALE GENOMIC DNA]</scope>
    <source>
        <strain evidence="4">J235TASD1</strain>
    </source>
</reference>
<keyword evidence="4" id="KW-1185">Reference proteome</keyword>
<dbReference type="Proteomes" id="UP000070501">
    <property type="component" value="Unassembled WGS sequence"/>
</dbReference>
<feature type="domain" description="UBC core" evidence="2">
    <location>
        <begin position="12"/>
        <end position="176"/>
    </location>
</feature>
<name>A0A136J4X7_9PEZI</name>
<dbReference type="InterPro" id="IPR000608">
    <property type="entry name" value="UBC"/>
</dbReference>
<evidence type="ECO:0000256" key="1">
    <source>
        <dbReference type="SAM" id="MobiDB-lite"/>
    </source>
</evidence>
<dbReference type="PROSITE" id="PS50127">
    <property type="entry name" value="UBC_2"/>
    <property type="match status" value="1"/>
</dbReference>
<evidence type="ECO:0000259" key="2">
    <source>
        <dbReference type="PROSITE" id="PS50127"/>
    </source>
</evidence>
<feature type="compositionally biased region" description="Polar residues" evidence="1">
    <location>
        <begin position="162"/>
        <end position="175"/>
    </location>
</feature>
<dbReference type="AlphaFoldDB" id="A0A136J4X7"/>
<dbReference type="CDD" id="cd23814">
    <property type="entry name" value="UEV_AKTIP"/>
    <property type="match status" value="1"/>
</dbReference>
<dbReference type="Pfam" id="PF00179">
    <property type="entry name" value="UQ_con"/>
    <property type="match status" value="1"/>
</dbReference>
<evidence type="ECO:0000313" key="4">
    <source>
        <dbReference type="Proteomes" id="UP000070501"/>
    </source>
</evidence>
<dbReference type="EMBL" id="KQ964249">
    <property type="protein sequence ID" value="KXJ92247.1"/>
    <property type="molecule type" value="Genomic_DNA"/>
</dbReference>
<dbReference type="STRING" id="196109.A0A136J4X7"/>
<organism evidence="3 4">
    <name type="scientific">Microdochium bolleyi</name>
    <dbReference type="NCBI Taxonomy" id="196109"/>
    <lineage>
        <taxon>Eukaryota</taxon>
        <taxon>Fungi</taxon>
        <taxon>Dikarya</taxon>
        <taxon>Ascomycota</taxon>
        <taxon>Pezizomycotina</taxon>
        <taxon>Sordariomycetes</taxon>
        <taxon>Xylariomycetidae</taxon>
        <taxon>Xylariales</taxon>
        <taxon>Microdochiaceae</taxon>
        <taxon>Microdochium</taxon>
    </lineage>
</organism>
<dbReference type="InParanoid" id="A0A136J4X7"/>
<dbReference type="SUPFAM" id="SSF54495">
    <property type="entry name" value="UBC-like"/>
    <property type="match status" value="1"/>
</dbReference>
<accession>A0A136J4X7</accession>
<sequence>MAHLAASRLPALRKQHLLVEFAGLKQACPAGVFVSLTPDDPSMWTGVLFVRDGPYSPAVLRFQILFPISYPRTPPLITFTTDMFHPLIAPLSTHVYSADFRENGTMSSADHERLSPGGFSLKQAFPDWYARKSKASTPRPDQAQTPPRPPPKDGLPAGLTPRSVSTALSNPQESAIPTGRSISMYEVLRYMRSAFDDESVLDAVQLPNSGNPGAWHAWRTHRMDNGHVYNGEEAATAVVDVRESPGPSTTPSESAVRHGDWNWQGVWEERVQRGISASLTESALFGGSSTGDDVIRFLNMEENDVETAKDNIRRTLGQTI</sequence>
<dbReference type="OrthoDB" id="5596422at2759"/>
<evidence type="ECO:0000313" key="3">
    <source>
        <dbReference type="EMBL" id="KXJ92247.1"/>
    </source>
</evidence>
<dbReference type="InterPro" id="IPR016135">
    <property type="entry name" value="UBQ-conjugating_enzyme/RWD"/>
</dbReference>
<dbReference type="Gene3D" id="3.10.110.10">
    <property type="entry name" value="Ubiquitin Conjugating Enzyme"/>
    <property type="match status" value="1"/>
</dbReference>